<dbReference type="Pfam" id="PF02373">
    <property type="entry name" value="JmjC"/>
    <property type="match status" value="1"/>
</dbReference>
<dbReference type="InterPro" id="IPR002999">
    <property type="entry name" value="Tudor"/>
</dbReference>
<dbReference type="Gene3D" id="3.30.40.10">
    <property type="entry name" value="Zinc/RING finger domain, C3HC4 (zinc finger)"/>
    <property type="match status" value="2"/>
</dbReference>
<evidence type="ECO:0000256" key="11">
    <source>
        <dbReference type="ARBA" id="ARBA00023004"/>
    </source>
</evidence>
<evidence type="ECO:0000256" key="14">
    <source>
        <dbReference type="ARBA" id="ARBA00023242"/>
    </source>
</evidence>
<dbReference type="CDD" id="cd20391">
    <property type="entry name" value="Tudor_JMJD2_rpt1"/>
    <property type="match status" value="1"/>
</dbReference>
<organism evidence="19 20">
    <name type="scientific">Clavelina lepadiformis</name>
    <name type="common">Light-bulb sea squirt</name>
    <name type="synonym">Ascidia lepadiformis</name>
    <dbReference type="NCBI Taxonomy" id="159417"/>
    <lineage>
        <taxon>Eukaryota</taxon>
        <taxon>Metazoa</taxon>
        <taxon>Chordata</taxon>
        <taxon>Tunicata</taxon>
        <taxon>Ascidiacea</taxon>
        <taxon>Aplousobranchia</taxon>
        <taxon>Clavelinidae</taxon>
        <taxon>Clavelina</taxon>
    </lineage>
</organism>
<keyword evidence="12" id="KW-0805">Transcription regulation</keyword>
<dbReference type="InterPro" id="IPR003347">
    <property type="entry name" value="JmjC_dom"/>
</dbReference>
<evidence type="ECO:0000259" key="17">
    <source>
        <dbReference type="PROSITE" id="PS51184"/>
    </source>
</evidence>
<sequence>MNAPKILTFRPTYEEFQDFSRYIQYMESQGAHLAGIAKVIPPKEWIPKRSYDNIDSLVIPAPIEQVVSGHKGLFTQYNIQKKPITVKEFRRMNNTSRYEPPFHESYEELERIYWKNITFNAPIYGADISGSLYDKNVNVWNIARLETLLDVIENDSGVKIEGVNTAYLYFGMWKTTFAWHTEDMDLYSINYVHFGAPKSWYAVPPEHGKRLERLAAGFYPNDKSNCSAFLRHKMTLISPSILHQYGIPVNKITQEAGEFIITFPYGYHSGFNHGFNCAESTNFASERWVNYGKIAEKCTCKNDTVTINMDVFVRLFQPSQYEDWKLKKSETKVTYVELPLPPDLSKPFPTWRERATHLRKSLPDADQSDLAVLDLLSNSKSHCSTSQKRYKIARVQKTPHKEKKVKISPKKEVSSIESEKLLQNASSECSTISHDNVSLEFSSTMSNQSLFDRIKFGARRKSSAKAISCEADVGRLLHKHCITEPPIDTTEFICKIKKRKYCNDADLQSVKTSCCMVKCDNLCFFSHNIASKDQLGGKETNSSGKSDGKQQLCLESPFSPNKDESDGSSSNLIKVDNKTSFKEEREYNKNIAKLHPYCAVCSLFKPYYSSPQPDVKTCRGLPSFLPETSEPPEFVAGDSTKPLIPEVSFASSVNTPSPLAECKLLDKNGNSVLMQCCVCRVQVHGSCYGLEQLPDTPWTCNRCLERDWSAQCCLCCLRGGALKKLSGKVSWAHIVCAIAIPEVYFEDVIQRNHINISKIPPKRLKLKCVYGEKSKESKGVCVQCCTGKCITSFHTTCAHAAGISIEPGNWPFPVYVHCQKHTWMQTNNSVSSRRPYVSKTDVVVAKHKDGNYYRATVEEVLEQEFFKVNFRDNSWSDNLYAEDIINHAWESGNLPVIGSTVQVKWTDGNVYEAEYRGHSTHQLLKVVFHDGESVTVERKAAYSEEEKLPARIRKKFVINTDVQ</sequence>
<name>A0ABP0G148_CLALP</name>
<evidence type="ECO:0000259" key="18">
    <source>
        <dbReference type="PROSITE" id="PS51805"/>
    </source>
</evidence>
<keyword evidence="7" id="KW-0862">Zinc</keyword>
<evidence type="ECO:0000256" key="10">
    <source>
        <dbReference type="ARBA" id="ARBA00023002"/>
    </source>
</evidence>
<dbReference type="SMART" id="SM00545">
    <property type="entry name" value="JmjN"/>
    <property type="match status" value="1"/>
</dbReference>
<dbReference type="InterPro" id="IPR040477">
    <property type="entry name" value="KDM4-like_Tudor"/>
</dbReference>
<keyword evidence="14" id="KW-0539">Nucleus</keyword>
<accession>A0ABP0G148</accession>
<dbReference type="InterPro" id="IPR019787">
    <property type="entry name" value="Znf_PHD-finger"/>
</dbReference>
<keyword evidence="5" id="KW-0677">Repeat</keyword>
<dbReference type="Gene3D" id="2.60.120.650">
    <property type="entry name" value="Cupin"/>
    <property type="match status" value="1"/>
</dbReference>
<dbReference type="Pfam" id="PF18104">
    <property type="entry name" value="Tudor_2"/>
    <property type="match status" value="1"/>
</dbReference>
<keyword evidence="4" id="KW-0479">Metal-binding</keyword>
<keyword evidence="13" id="KW-0804">Transcription</keyword>
<evidence type="ECO:0000256" key="13">
    <source>
        <dbReference type="ARBA" id="ARBA00023163"/>
    </source>
</evidence>
<keyword evidence="11" id="KW-0408">Iron</keyword>
<evidence type="ECO:0000256" key="7">
    <source>
        <dbReference type="ARBA" id="ARBA00022833"/>
    </source>
</evidence>
<dbReference type="Gene3D" id="2.30.30.140">
    <property type="match status" value="1"/>
</dbReference>
<dbReference type="SMART" id="SM00333">
    <property type="entry name" value="TUDOR"/>
    <property type="match status" value="2"/>
</dbReference>
<dbReference type="PROSITE" id="PS51805">
    <property type="entry name" value="EPHD"/>
    <property type="match status" value="1"/>
</dbReference>
<dbReference type="SUPFAM" id="SSF51197">
    <property type="entry name" value="Clavaminate synthase-like"/>
    <property type="match status" value="1"/>
</dbReference>
<evidence type="ECO:0000256" key="9">
    <source>
        <dbReference type="ARBA" id="ARBA00022964"/>
    </source>
</evidence>
<dbReference type="PANTHER" id="PTHR10694:SF129">
    <property type="entry name" value="LYSINE-SPECIFIC DEMETHYLASE 4B-RELATED"/>
    <property type="match status" value="1"/>
</dbReference>
<dbReference type="SUPFAM" id="SSF63748">
    <property type="entry name" value="Tudor/PWWP/MBT"/>
    <property type="match status" value="2"/>
</dbReference>
<dbReference type="Pfam" id="PF02375">
    <property type="entry name" value="JmjN"/>
    <property type="match status" value="1"/>
</dbReference>
<feature type="domain" description="PHD-type" evidence="18">
    <location>
        <begin position="709"/>
        <end position="822"/>
    </location>
</feature>
<dbReference type="PROSITE" id="PS51184">
    <property type="entry name" value="JMJC"/>
    <property type="match status" value="1"/>
</dbReference>
<dbReference type="InterPro" id="IPR001965">
    <property type="entry name" value="Znf_PHD"/>
</dbReference>
<dbReference type="InterPro" id="IPR011011">
    <property type="entry name" value="Znf_FYVE_PHD"/>
</dbReference>
<evidence type="ECO:0000256" key="12">
    <source>
        <dbReference type="ARBA" id="ARBA00023015"/>
    </source>
</evidence>
<keyword evidence="9" id="KW-0223">Dioxygenase</keyword>
<feature type="domain" description="JmjC" evidence="17">
    <location>
        <begin position="134"/>
        <end position="300"/>
    </location>
</feature>
<dbReference type="EMBL" id="CAWYQH010000100">
    <property type="protein sequence ID" value="CAK8685556.1"/>
    <property type="molecule type" value="Genomic_DNA"/>
</dbReference>
<reference evidence="19 20" key="1">
    <citation type="submission" date="2024-02" db="EMBL/GenBank/DDBJ databases">
        <authorList>
            <person name="Daric V."/>
            <person name="Darras S."/>
        </authorList>
    </citation>
    <scope>NUCLEOTIDE SEQUENCE [LARGE SCALE GENOMIC DNA]</scope>
</reference>
<dbReference type="SUPFAM" id="SSF57903">
    <property type="entry name" value="FYVE/PHD zinc finger"/>
    <property type="match status" value="1"/>
</dbReference>
<dbReference type="InterPro" id="IPR034732">
    <property type="entry name" value="EPHD"/>
</dbReference>
<dbReference type="SMART" id="SM00558">
    <property type="entry name" value="JmjC"/>
    <property type="match status" value="1"/>
</dbReference>
<evidence type="ECO:0000256" key="6">
    <source>
        <dbReference type="ARBA" id="ARBA00022771"/>
    </source>
</evidence>
<comment type="subcellular location">
    <subcellularLocation>
        <location evidence="1">Nucleus</location>
    </subcellularLocation>
</comment>
<dbReference type="PANTHER" id="PTHR10694">
    <property type="entry name" value="LYSINE-SPECIFIC DEMETHYLASE"/>
    <property type="match status" value="1"/>
</dbReference>
<dbReference type="Gene3D" id="3.10.330.70">
    <property type="match status" value="1"/>
</dbReference>
<keyword evidence="20" id="KW-1185">Reference proteome</keyword>
<keyword evidence="10" id="KW-0560">Oxidoreductase</keyword>
<gene>
    <name evidence="19" type="ORF">CVLEPA_LOCUS16675</name>
</gene>
<dbReference type="PROSITE" id="PS51183">
    <property type="entry name" value="JMJN"/>
    <property type="match status" value="1"/>
</dbReference>
<evidence type="ECO:0000256" key="15">
    <source>
        <dbReference type="ARBA" id="ARBA00049349"/>
    </source>
</evidence>
<evidence type="ECO:0000313" key="20">
    <source>
        <dbReference type="Proteomes" id="UP001642483"/>
    </source>
</evidence>
<dbReference type="InterPro" id="IPR013083">
    <property type="entry name" value="Znf_RING/FYVE/PHD"/>
</dbReference>
<protein>
    <recommendedName>
        <fullName evidence="3">[histone H3]-trimethyl-L-lysine(9) demethylase</fullName>
        <ecNumber evidence="3">1.14.11.66</ecNumber>
    </recommendedName>
</protein>
<dbReference type="CDD" id="cd20392">
    <property type="entry name" value="Tudor_JMJD2_rpt2"/>
    <property type="match status" value="1"/>
</dbReference>
<dbReference type="Pfam" id="PF13832">
    <property type="entry name" value="zf-HC5HC2H_2"/>
    <property type="match status" value="1"/>
</dbReference>
<evidence type="ECO:0000259" key="16">
    <source>
        <dbReference type="PROSITE" id="PS51183"/>
    </source>
</evidence>
<keyword evidence="8" id="KW-0156">Chromatin regulator</keyword>
<evidence type="ECO:0000256" key="3">
    <source>
        <dbReference type="ARBA" id="ARBA00012900"/>
    </source>
</evidence>
<keyword evidence="6" id="KW-0863">Zinc-finger</keyword>
<dbReference type="Pfam" id="PF13831">
    <property type="entry name" value="PHD_2"/>
    <property type="match status" value="1"/>
</dbReference>
<comment type="caution">
    <text evidence="19">The sequence shown here is derived from an EMBL/GenBank/DDBJ whole genome shotgun (WGS) entry which is preliminary data.</text>
</comment>
<dbReference type="InterPro" id="IPR003349">
    <property type="entry name" value="JmjN"/>
</dbReference>
<dbReference type="SMART" id="SM00249">
    <property type="entry name" value="PHD"/>
    <property type="match status" value="2"/>
</dbReference>
<proteinExistence type="inferred from homology"/>
<evidence type="ECO:0000256" key="2">
    <source>
        <dbReference type="ARBA" id="ARBA00009711"/>
    </source>
</evidence>
<comment type="similarity">
    <text evidence="2">Belongs to the JHDM3 histone demethylase family.</text>
</comment>
<comment type="catalytic activity">
    <reaction evidence="15">
        <text>N(6),N(6),N(6)-trimethyl-L-lysyl(9)-[histone H3] + 2 2-oxoglutarate + 2 O2 = N(6)-methyl-L-lysyl(9)-[histone H3] + 2 formaldehyde + 2 succinate + 2 CO2</text>
        <dbReference type="Rhea" id="RHEA:60200"/>
        <dbReference type="Rhea" id="RHEA-COMP:15538"/>
        <dbReference type="Rhea" id="RHEA-COMP:15542"/>
        <dbReference type="ChEBI" id="CHEBI:15379"/>
        <dbReference type="ChEBI" id="CHEBI:16526"/>
        <dbReference type="ChEBI" id="CHEBI:16810"/>
        <dbReference type="ChEBI" id="CHEBI:16842"/>
        <dbReference type="ChEBI" id="CHEBI:30031"/>
        <dbReference type="ChEBI" id="CHEBI:61929"/>
        <dbReference type="ChEBI" id="CHEBI:61961"/>
        <dbReference type="EC" id="1.14.11.66"/>
    </reaction>
</comment>
<dbReference type="Proteomes" id="UP001642483">
    <property type="component" value="Unassembled WGS sequence"/>
</dbReference>
<evidence type="ECO:0000256" key="4">
    <source>
        <dbReference type="ARBA" id="ARBA00022723"/>
    </source>
</evidence>
<evidence type="ECO:0000256" key="8">
    <source>
        <dbReference type="ARBA" id="ARBA00022853"/>
    </source>
</evidence>
<dbReference type="EC" id="1.14.11.66" evidence="3"/>
<evidence type="ECO:0000256" key="1">
    <source>
        <dbReference type="ARBA" id="ARBA00004123"/>
    </source>
</evidence>
<evidence type="ECO:0000313" key="19">
    <source>
        <dbReference type="EMBL" id="CAK8685556.1"/>
    </source>
</evidence>
<evidence type="ECO:0000256" key="5">
    <source>
        <dbReference type="ARBA" id="ARBA00022737"/>
    </source>
</evidence>
<feature type="domain" description="JmjN" evidence="16">
    <location>
        <begin position="6"/>
        <end position="48"/>
    </location>
</feature>